<dbReference type="InterPro" id="IPR018958">
    <property type="entry name" value="Knr4/Smi1-like_dom"/>
</dbReference>
<feature type="compositionally biased region" description="Polar residues" evidence="1">
    <location>
        <begin position="228"/>
        <end position="238"/>
    </location>
</feature>
<dbReference type="SMART" id="SM00860">
    <property type="entry name" value="SMI1_KNR4"/>
    <property type="match status" value="1"/>
</dbReference>
<reference evidence="3" key="1">
    <citation type="submission" date="2024-05" db="EMBL/GenBank/DDBJ databases">
        <title>30 novel species of actinomycetes from the DSMZ collection.</title>
        <authorList>
            <person name="Nouioui I."/>
        </authorList>
    </citation>
    <scope>NUCLEOTIDE SEQUENCE</scope>
    <source>
        <strain evidence="3">DSM 41529</strain>
    </source>
</reference>
<comment type="caution">
    <text evidence="3">The sequence shown here is derived from an EMBL/GenBank/DDBJ whole genome shotgun (WGS) entry which is preliminary data.</text>
</comment>
<evidence type="ECO:0000313" key="3">
    <source>
        <dbReference type="EMBL" id="MDT0548933.1"/>
    </source>
</evidence>
<proteinExistence type="predicted"/>
<evidence type="ECO:0000259" key="2">
    <source>
        <dbReference type="SMART" id="SM00860"/>
    </source>
</evidence>
<keyword evidence="4" id="KW-1185">Reference proteome</keyword>
<protein>
    <submittedName>
        <fullName evidence="3">SMI1/KNR4 family protein</fullName>
    </submittedName>
</protein>
<evidence type="ECO:0000256" key="1">
    <source>
        <dbReference type="SAM" id="MobiDB-lite"/>
    </source>
</evidence>
<gene>
    <name evidence="3" type="ORF">RND15_40620</name>
</gene>
<name>A0ABU2XSM9_9ACTN</name>
<dbReference type="Pfam" id="PF09346">
    <property type="entry name" value="SMI1_KNR4"/>
    <property type="match status" value="1"/>
</dbReference>
<dbReference type="RefSeq" id="WP_311729502.1">
    <property type="nucleotide sequence ID" value="NZ_JAVRFD010000030.1"/>
</dbReference>
<dbReference type="InterPro" id="IPR037883">
    <property type="entry name" value="Knr4/Smi1-like_sf"/>
</dbReference>
<evidence type="ECO:0000313" key="4">
    <source>
        <dbReference type="Proteomes" id="UP001180754"/>
    </source>
</evidence>
<accession>A0ABU2XSM9</accession>
<dbReference type="SUPFAM" id="SSF160631">
    <property type="entry name" value="SMI1/KNR4-like"/>
    <property type="match status" value="1"/>
</dbReference>
<sequence>MGGTWAGVRERVLALRKAPRWWAVFGADYPDHGHNFELLPVLTEEQLEAVEKRFGAELPQEYRTFLLEVGAGGAGPEYGLFPIKPPGPDTPPASGHCALPFRPGLTAELEDHECAEPTRADHPDADDDAFAAMYATWDARHDELLDALTEGTLCIGHQGCGYYSLLVVTGPLSGTMWDDVRAVGEGVVPVELIRRTGHVSFAEWYLNWLDHAERRAWDETTEPPPRLQFTSGRTTSGG</sequence>
<dbReference type="EMBL" id="JAVRFD010000030">
    <property type="protein sequence ID" value="MDT0548933.1"/>
    <property type="molecule type" value="Genomic_DNA"/>
</dbReference>
<feature type="region of interest" description="Disordered" evidence="1">
    <location>
        <begin position="219"/>
        <end position="238"/>
    </location>
</feature>
<feature type="domain" description="Knr4/Smi1-like" evidence="2">
    <location>
        <begin position="41"/>
        <end position="207"/>
    </location>
</feature>
<dbReference type="Gene3D" id="3.40.1580.10">
    <property type="entry name" value="SMI1/KNR4-like"/>
    <property type="match status" value="1"/>
</dbReference>
<organism evidence="3 4">
    <name type="scientific">Streptomyces lonegramiae</name>
    <dbReference type="NCBI Taxonomy" id="3075524"/>
    <lineage>
        <taxon>Bacteria</taxon>
        <taxon>Bacillati</taxon>
        <taxon>Actinomycetota</taxon>
        <taxon>Actinomycetes</taxon>
        <taxon>Kitasatosporales</taxon>
        <taxon>Streptomycetaceae</taxon>
        <taxon>Streptomyces</taxon>
    </lineage>
</organism>
<dbReference type="Proteomes" id="UP001180754">
    <property type="component" value="Unassembled WGS sequence"/>
</dbReference>